<evidence type="ECO:0000256" key="5">
    <source>
        <dbReference type="ARBA" id="ARBA00022723"/>
    </source>
</evidence>
<dbReference type="PANTHER" id="PTHR48101">
    <property type="entry name" value="METHYLMALONYL-COA MUTASE, MITOCHONDRIAL-RELATED"/>
    <property type="match status" value="1"/>
</dbReference>
<dbReference type="Pfam" id="PF01642">
    <property type="entry name" value="MM_CoA_mutase"/>
    <property type="match status" value="1"/>
</dbReference>
<dbReference type="GO" id="GO:0004494">
    <property type="term" value="F:methylmalonyl-CoA mutase activity"/>
    <property type="evidence" value="ECO:0007669"/>
    <property type="project" value="UniProtKB-EC"/>
</dbReference>
<comment type="similarity">
    <text evidence="2">Belongs to the methylmalonyl-CoA mutase family.</text>
</comment>
<name>A0A8J3BAL0_9BACI</name>
<dbReference type="InterPro" id="IPR006098">
    <property type="entry name" value="MMCoA_mutase_a_cat"/>
</dbReference>
<keyword evidence="6" id="KW-0413">Isomerase</keyword>
<dbReference type="SUPFAM" id="SSF51703">
    <property type="entry name" value="Cobalamin (vitamin B12)-dependent enzymes"/>
    <property type="match status" value="1"/>
</dbReference>
<evidence type="ECO:0000256" key="2">
    <source>
        <dbReference type="ARBA" id="ARBA00008465"/>
    </source>
</evidence>
<organism evidence="9 10">
    <name type="scientific">Calditerricola satsumensis</name>
    <dbReference type="NCBI Taxonomy" id="373054"/>
    <lineage>
        <taxon>Bacteria</taxon>
        <taxon>Bacillati</taxon>
        <taxon>Bacillota</taxon>
        <taxon>Bacilli</taxon>
        <taxon>Bacillales</taxon>
        <taxon>Bacillaceae</taxon>
        <taxon>Calditerricola</taxon>
    </lineage>
</organism>
<keyword evidence="5" id="KW-0479">Metal-binding</keyword>
<dbReference type="FunFam" id="3.20.20.240:FF:000001">
    <property type="entry name" value="Probable methylmalonyl-coa mutase"/>
    <property type="match status" value="1"/>
</dbReference>
<reference evidence="9" key="1">
    <citation type="journal article" date="2014" name="Int. J. Syst. Evol. Microbiol.">
        <title>Complete genome sequence of Corynebacterium casei LMG S-19264T (=DSM 44701T), isolated from a smear-ripened cheese.</title>
        <authorList>
            <consortium name="US DOE Joint Genome Institute (JGI-PGF)"/>
            <person name="Walter F."/>
            <person name="Albersmeier A."/>
            <person name="Kalinowski J."/>
            <person name="Ruckert C."/>
        </authorList>
    </citation>
    <scope>NUCLEOTIDE SEQUENCE</scope>
    <source>
        <strain evidence="9">JCM 14719</strain>
    </source>
</reference>
<dbReference type="GO" id="GO:0031419">
    <property type="term" value="F:cobalamin binding"/>
    <property type="evidence" value="ECO:0007669"/>
    <property type="project" value="UniProtKB-KW"/>
</dbReference>
<evidence type="ECO:0000256" key="7">
    <source>
        <dbReference type="ARBA" id="ARBA00023285"/>
    </source>
</evidence>
<sequence length="554" mass="61816">MACGMAVETFDARYAAWKAKTEELLKKVPERKEAFTTSSGIEVERLYLPKNPDEAYLEKLGFPGEYPFTRGIQPTMYRGKFWTMRQYAGYGTAEETNRRFRYLLEQGQTGLSVAFDLPTQIGYDSDHPMALGEVGKVGVAIDSLEDMEALFEGIPLDRVSTSMTINAPAAILLAMYIAVAEKQGVPADKLSGTIQNDILKEYIARGTYIFPPKPSMRLITDIFAYCSAHVPKWNTISISGYHIREAGSTAVQEVAFTLANAIAYVEAALAAGLEVDQFAPRLAFFFNAHNHFFEEIAKFRAARRMWAKIMKERFGAKNPRSMMLRFHTQTGGSTLTAQQPDNNIVRVALQALAAVLGGTQSLHTNARDEALALPTEESARIALRTQQIIAYETGVADTVDPLGGSYYVEALTDRIEEEAWAYIRKIDELGGAVAAIEQGYQQREIRKAAYETQRKIESGELVVVGVNKFRLENEKQPELLRVDPAIAEKQKAKLERLRQKRDNALVAKRLEALRKAARGTENLMPYILDAVRAYCTVGEICGVLREEFGEYQGV</sequence>
<keyword evidence="10" id="KW-1185">Reference proteome</keyword>
<dbReference type="InterPro" id="IPR006099">
    <property type="entry name" value="MeMalonylCoA_mutase_a/b_cat"/>
</dbReference>
<evidence type="ECO:0000259" key="8">
    <source>
        <dbReference type="Pfam" id="PF01642"/>
    </source>
</evidence>
<comment type="cofactor">
    <cofactor evidence="1">
        <name>adenosylcob(III)alamin</name>
        <dbReference type="ChEBI" id="CHEBI:18408"/>
    </cofactor>
</comment>
<reference evidence="9" key="2">
    <citation type="submission" date="2020-09" db="EMBL/GenBank/DDBJ databases">
        <authorList>
            <person name="Sun Q."/>
            <person name="Ohkuma M."/>
        </authorList>
    </citation>
    <scope>NUCLEOTIDE SEQUENCE</scope>
    <source>
        <strain evidence="9">JCM 14719</strain>
    </source>
</reference>
<dbReference type="EMBL" id="BMOF01000056">
    <property type="protein sequence ID" value="GGK06659.1"/>
    <property type="molecule type" value="Genomic_DNA"/>
</dbReference>
<comment type="caution">
    <text evidence="9">The sequence shown here is derived from an EMBL/GenBank/DDBJ whole genome shotgun (WGS) entry which is preliminary data.</text>
</comment>
<dbReference type="CDD" id="cd03680">
    <property type="entry name" value="MM_CoA_mutase_ICM_like"/>
    <property type="match status" value="1"/>
</dbReference>
<dbReference type="InterPro" id="IPR016176">
    <property type="entry name" value="Cbl-dep_enz_cat"/>
</dbReference>
<dbReference type="Proteomes" id="UP000637720">
    <property type="component" value="Unassembled WGS sequence"/>
</dbReference>
<evidence type="ECO:0000313" key="9">
    <source>
        <dbReference type="EMBL" id="GGK06659.1"/>
    </source>
</evidence>
<evidence type="ECO:0000256" key="6">
    <source>
        <dbReference type="ARBA" id="ARBA00023235"/>
    </source>
</evidence>
<dbReference type="NCBIfam" id="TIGR00641">
    <property type="entry name" value="acid_CoA_mut_N"/>
    <property type="match status" value="1"/>
</dbReference>
<feature type="domain" description="Methylmalonyl-CoA mutase alpha/beta chain catalytic" evidence="8">
    <location>
        <begin position="37"/>
        <end position="550"/>
    </location>
</feature>
<protein>
    <recommendedName>
        <fullName evidence="3">methylmalonyl-CoA mutase</fullName>
        <ecNumber evidence="3">5.4.99.2</ecNumber>
    </recommendedName>
</protein>
<keyword evidence="4" id="KW-0846">Cobalamin</keyword>
<proteinExistence type="inferred from homology"/>
<dbReference type="GO" id="GO:0046872">
    <property type="term" value="F:metal ion binding"/>
    <property type="evidence" value="ECO:0007669"/>
    <property type="project" value="UniProtKB-KW"/>
</dbReference>
<evidence type="ECO:0000256" key="1">
    <source>
        <dbReference type="ARBA" id="ARBA00001922"/>
    </source>
</evidence>
<evidence type="ECO:0000256" key="4">
    <source>
        <dbReference type="ARBA" id="ARBA00022628"/>
    </source>
</evidence>
<evidence type="ECO:0000313" key="10">
    <source>
        <dbReference type="Proteomes" id="UP000637720"/>
    </source>
</evidence>
<gene>
    <name evidence="9" type="ORF">GCM10007043_20920</name>
</gene>
<accession>A0A8J3BAL0</accession>
<keyword evidence="7" id="KW-0170">Cobalt</keyword>
<dbReference type="PANTHER" id="PTHR48101:SF1">
    <property type="entry name" value="METHYLMALONYL-COA MUTASE, LARGE SUBUNIT"/>
    <property type="match status" value="1"/>
</dbReference>
<dbReference type="EC" id="5.4.99.2" evidence="3"/>
<dbReference type="Gene3D" id="3.20.20.240">
    <property type="entry name" value="Methylmalonyl-CoA mutase"/>
    <property type="match status" value="1"/>
</dbReference>
<evidence type="ECO:0000256" key="3">
    <source>
        <dbReference type="ARBA" id="ARBA00012398"/>
    </source>
</evidence>
<dbReference type="AlphaFoldDB" id="A0A8J3BAL0"/>